<dbReference type="GO" id="GO:0070007">
    <property type="term" value="F:glutamic-type endopeptidase activity"/>
    <property type="evidence" value="ECO:0007669"/>
    <property type="project" value="InterPro"/>
</dbReference>
<dbReference type="InterPro" id="IPR013320">
    <property type="entry name" value="ConA-like_dom_sf"/>
</dbReference>
<dbReference type="PANTHER" id="PTHR37536">
    <property type="entry name" value="PUTATIVE (AFU_ORTHOLOGUE AFUA_3G02970)-RELATED"/>
    <property type="match status" value="1"/>
</dbReference>
<dbReference type="Proteomes" id="UP000683000">
    <property type="component" value="Unassembled WGS sequence"/>
</dbReference>
<feature type="signal peptide" evidence="2">
    <location>
        <begin position="1"/>
        <end position="19"/>
    </location>
</feature>
<evidence type="ECO:0000256" key="2">
    <source>
        <dbReference type="SAM" id="SignalP"/>
    </source>
</evidence>
<evidence type="ECO:0000256" key="1">
    <source>
        <dbReference type="PIRSR" id="PIRSR600250-50"/>
    </source>
</evidence>
<dbReference type="AlphaFoldDB" id="A0A8I3A681"/>
<accession>A0A8I3A681</accession>
<protein>
    <submittedName>
        <fullName evidence="3">Peptidase A4 family-domain-containing protein</fullName>
    </submittedName>
</protein>
<feature type="chain" id="PRO_5034381511" evidence="2">
    <location>
        <begin position="20"/>
        <end position="242"/>
    </location>
</feature>
<evidence type="ECO:0000313" key="3">
    <source>
        <dbReference type="EMBL" id="KAG6373208.1"/>
    </source>
</evidence>
<sequence length="242" mass="26009">MRLNSALTFIFLFVSAALSGPLREKDQSWVPNLVKKSTNGASDDVYYNYLLAGAYWEETNGTFTFATATFNVPVPSGQHGYAVWVGIDGITCNSWFTAGISSSVTDGKITYLAWSEWADDKQYLPNLAIAPGDVIRASLNAPSATSGVAILENLTNGRTVVQPFDAAQPLCRRIAAWSAEIQANASIPFDTVKITNARAYGPSSQRVYEAAGAQKLEISQKNGVVMASVSTEGSSVTIHRVQ</sequence>
<evidence type="ECO:0000313" key="4">
    <source>
        <dbReference type="Proteomes" id="UP000683000"/>
    </source>
</evidence>
<reference evidence="3" key="1">
    <citation type="submission" date="2021-03" db="EMBL/GenBank/DDBJ databases">
        <title>Evolutionary innovations through gain and loss of genes in the ectomycorrhizal Boletales.</title>
        <authorList>
            <person name="Wu G."/>
            <person name="Miyauchi S."/>
            <person name="Morin E."/>
            <person name="Yang Z.-L."/>
            <person name="Xu J."/>
            <person name="Martin F.M."/>
        </authorList>
    </citation>
    <scope>NUCLEOTIDE SEQUENCE</scope>
    <source>
        <strain evidence="3">BR01</strain>
    </source>
</reference>
<dbReference type="GO" id="GO:0006508">
    <property type="term" value="P:proteolysis"/>
    <property type="evidence" value="ECO:0007669"/>
    <property type="project" value="InterPro"/>
</dbReference>
<keyword evidence="2" id="KW-0732">Signal</keyword>
<name>A0A8I3A681_9AGAM</name>
<proteinExistence type="predicted"/>
<organism evidence="3 4">
    <name type="scientific">Boletus reticuloceps</name>
    <dbReference type="NCBI Taxonomy" id="495285"/>
    <lineage>
        <taxon>Eukaryota</taxon>
        <taxon>Fungi</taxon>
        <taxon>Dikarya</taxon>
        <taxon>Basidiomycota</taxon>
        <taxon>Agaricomycotina</taxon>
        <taxon>Agaricomycetes</taxon>
        <taxon>Agaricomycetidae</taxon>
        <taxon>Boletales</taxon>
        <taxon>Boletineae</taxon>
        <taxon>Boletaceae</taxon>
        <taxon>Boletoideae</taxon>
        <taxon>Boletus</taxon>
    </lineage>
</organism>
<feature type="active site" description="Proton acceptor" evidence="1">
    <location>
        <position position="180"/>
    </location>
</feature>
<dbReference type="OrthoDB" id="2862635at2759"/>
<dbReference type="CDD" id="cd13426">
    <property type="entry name" value="Peptidase_G1"/>
    <property type="match status" value="1"/>
</dbReference>
<dbReference type="InterPro" id="IPR038656">
    <property type="entry name" value="Peptidase_G1_sf"/>
</dbReference>
<dbReference type="PRINTS" id="PR00977">
    <property type="entry name" value="SCYTLDPTASE"/>
</dbReference>
<gene>
    <name evidence="3" type="ORF">JVT61DRAFT_6831</name>
</gene>
<dbReference type="SUPFAM" id="SSF49899">
    <property type="entry name" value="Concanavalin A-like lectins/glucanases"/>
    <property type="match status" value="1"/>
</dbReference>
<keyword evidence="4" id="KW-1185">Reference proteome</keyword>
<dbReference type="Pfam" id="PF01828">
    <property type="entry name" value="Peptidase_A4"/>
    <property type="match status" value="1"/>
</dbReference>
<dbReference type="Gene3D" id="2.60.120.700">
    <property type="entry name" value="Peptidase G1"/>
    <property type="match status" value="1"/>
</dbReference>
<dbReference type="PANTHER" id="PTHR37536:SF1">
    <property type="entry name" value="ASPERGILLOPEPSIN, PUTAITVE (AFU_ORTHOLOGUE AFUA_7G01200)"/>
    <property type="match status" value="1"/>
</dbReference>
<comment type="caution">
    <text evidence="3">The sequence shown here is derived from an EMBL/GenBank/DDBJ whole genome shotgun (WGS) entry which is preliminary data.</text>
</comment>
<dbReference type="EMBL" id="JAGFBS010000023">
    <property type="protein sequence ID" value="KAG6373208.1"/>
    <property type="molecule type" value="Genomic_DNA"/>
</dbReference>
<dbReference type="InterPro" id="IPR000250">
    <property type="entry name" value="Peptidase_G1"/>
</dbReference>